<comment type="catalytic activity">
    <reaction evidence="14">
        <text>a 2,3-saturated acyl-[ACP] + NADP(+) = a (2E)-enoyl-[ACP] + NADPH + H(+)</text>
        <dbReference type="Rhea" id="RHEA:22564"/>
        <dbReference type="Rhea" id="RHEA-COMP:9925"/>
        <dbReference type="Rhea" id="RHEA-COMP:9926"/>
        <dbReference type="ChEBI" id="CHEBI:15378"/>
        <dbReference type="ChEBI" id="CHEBI:57783"/>
        <dbReference type="ChEBI" id="CHEBI:58349"/>
        <dbReference type="ChEBI" id="CHEBI:78784"/>
        <dbReference type="ChEBI" id="CHEBI:78785"/>
        <dbReference type="EC" id="1.3.1.104"/>
    </reaction>
</comment>
<keyword evidence="9" id="KW-0496">Mitochondrion</keyword>
<keyword evidence="4" id="KW-0276">Fatty acid metabolism</keyword>
<keyword evidence="5" id="KW-0521">NADP</keyword>
<feature type="domain" description="Enoyl reductase (ER)" evidence="15">
    <location>
        <begin position="33"/>
        <end position="348"/>
    </location>
</feature>
<dbReference type="SUPFAM" id="SSF50129">
    <property type="entry name" value="GroES-like"/>
    <property type="match status" value="1"/>
</dbReference>
<dbReference type="AlphaFoldDB" id="A0A0M3JYC6"/>
<gene>
    <name evidence="16" type="ORF">ASIM_LOCUS12866</name>
</gene>
<evidence type="ECO:0000256" key="4">
    <source>
        <dbReference type="ARBA" id="ARBA00022832"/>
    </source>
</evidence>
<dbReference type="SMART" id="SM00829">
    <property type="entry name" value="PKS_ER"/>
    <property type="match status" value="1"/>
</dbReference>
<dbReference type="Pfam" id="PF08240">
    <property type="entry name" value="ADH_N"/>
    <property type="match status" value="1"/>
</dbReference>
<evidence type="ECO:0000256" key="13">
    <source>
        <dbReference type="ARBA" id="ARBA00042123"/>
    </source>
</evidence>
<dbReference type="Pfam" id="PF00107">
    <property type="entry name" value="ADH_zinc_N"/>
    <property type="match status" value="1"/>
</dbReference>
<sequence>MLGTTLRFFNGSLTRLSRRCITSRQLMYDKYGDPLKVLELKDVEIPGKVEANEVRIRWLAATINPADINQVQGTYPIKPQLPAVGGSEGFGEVEAVGSSVKEVEVGDWVVAAHSGLGCWRTRGVYKDEDVAKIDKNLSIEEAASFQVNPPTAYRMLKDFVDLKPGDLVVQNGANSAVGRAVIQIAHAKALRTVNVIRNRSNVNELIDELKSLGADEVFTEEEMKKEIRGKAKNARLALNCVGGKNALMLASCLANKGVMVTYGGMSKQPIQVPTGPFIFKDIQLVGFWMSRWYTYPENKPERENMFKELNELVRSGRFKTPHFQKVSLDDWKKAITDAVTSSDKKQLFVY</sequence>
<dbReference type="InterPro" id="IPR013154">
    <property type="entry name" value="ADH-like_N"/>
</dbReference>
<evidence type="ECO:0000259" key="15">
    <source>
        <dbReference type="SMART" id="SM00829"/>
    </source>
</evidence>
<evidence type="ECO:0000256" key="1">
    <source>
        <dbReference type="ARBA" id="ARBA00004173"/>
    </source>
</evidence>
<comment type="similarity">
    <text evidence="2">Belongs to the zinc-containing alcohol dehydrogenase family. Quinone oxidoreductase subfamily.</text>
</comment>
<reference evidence="18" key="1">
    <citation type="submission" date="2017-02" db="UniProtKB">
        <authorList>
            <consortium name="WormBaseParasite"/>
        </authorList>
    </citation>
    <scope>IDENTIFICATION</scope>
</reference>
<dbReference type="InterPro" id="IPR036291">
    <property type="entry name" value="NAD(P)-bd_dom_sf"/>
</dbReference>
<reference evidence="16 17" key="2">
    <citation type="submission" date="2018-11" db="EMBL/GenBank/DDBJ databases">
        <authorList>
            <consortium name="Pathogen Informatics"/>
        </authorList>
    </citation>
    <scope>NUCLEOTIDE SEQUENCE [LARGE SCALE GENOMIC DNA]</scope>
</reference>
<evidence type="ECO:0000256" key="2">
    <source>
        <dbReference type="ARBA" id="ARBA00010371"/>
    </source>
</evidence>
<dbReference type="SUPFAM" id="SSF51735">
    <property type="entry name" value="NAD(P)-binding Rossmann-fold domains"/>
    <property type="match status" value="1"/>
</dbReference>
<evidence type="ECO:0000256" key="12">
    <source>
        <dbReference type="ARBA" id="ARBA00041058"/>
    </source>
</evidence>
<evidence type="ECO:0000256" key="6">
    <source>
        <dbReference type="ARBA" id="ARBA00022946"/>
    </source>
</evidence>
<accession>A0A0M3JYC6</accession>
<evidence type="ECO:0000256" key="11">
    <source>
        <dbReference type="ARBA" id="ARBA00038963"/>
    </source>
</evidence>
<evidence type="ECO:0000256" key="3">
    <source>
        <dbReference type="ARBA" id="ARBA00022516"/>
    </source>
</evidence>
<dbReference type="InterPro" id="IPR051034">
    <property type="entry name" value="Mito_Enoyl-ACP_Reductase"/>
</dbReference>
<keyword evidence="3" id="KW-0444">Lipid biosynthesis</keyword>
<keyword evidence="8" id="KW-0443">Lipid metabolism</keyword>
<organism evidence="18">
    <name type="scientific">Anisakis simplex</name>
    <name type="common">Herring worm</name>
    <dbReference type="NCBI Taxonomy" id="6269"/>
    <lineage>
        <taxon>Eukaryota</taxon>
        <taxon>Metazoa</taxon>
        <taxon>Ecdysozoa</taxon>
        <taxon>Nematoda</taxon>
        <taxon>Chromadorea</taxon>
        <taxon>Rhabditida</taxon>
        <taxon>Spirurina</taxon>
        <taxon>Ascaridomorpha</taxon>
        <taxon>Ascaridoidea</taxon>
        <taxon>Anisakidae</taxon>
        <taxon>Anisakis</taxon>
        <taxon>Anisakis simplex complex</taxon>
    </lineage>
</organism>
<evidence type="ECO:0000313" key="17">
    <source>
        <dbReference type="Proteomes" id="UP000267096"/>
    </source>
</evidence>
<dbReference type="InterPro" id="IPR011032">
    <property type="entry name" value="GroES-like_sf"/>
</dbReference>
<dbReference type="EC" id="1.3.1.104" evidence="11"/>
<evidence type="ECO:0000313" key="18">
    <source>
        <dbReference type="WBParaSite" id="ASIM_0001343801-mRNA-1"/>
    </source>
</evidence>
<evidence type="ECO:0000313" key="16">
    <source>
        <dbReference type="EMBL" id="VDK48323.1"/>
    </source>
</evidence>
<dbReference type="Proteomes" id="UP000267096">
    <property type="component" value="Unassembled WGS sequence"/>
</dbReference>
<dbReference type="PANTHER" id="PTHR43981">
    <property type="entry name" value="ENOYL-[ACYL-CARRIER-PROTEIN] REDUCTASE, MITOCHONDRIAL"/>
    <property type="match status" value="1"/>
</dbReference>
<dbReference type="Gene3D" id="3.90.180.10">
    <property type="entry name" value="Medium-chain alcohol dehydrogenases, catalytic domain"/>
    <property type="match status" value="1"/>
</dbReference>
<dbReference type="GO" id="GO:0141148">
    <property type="term" value="F:enoyl-[acyl-carrier-protein] reductase (NADPH) activity"/>
    <property type="evidence" value="ECO:0007669"/>
    <property type="project" value="UniProtKB-EC"/>
</dbReference>
<protein>
    <recommendedName>
        <fullName evidence="12">Enoyl-[acyl-carrier-protein] reductase, mitochondrial</fullName>
        <ecNumber evidence="11">1.3.1.104</ecNumber>
    </recommendedName>
    <alternativeName>
        <fullName evidence="13">2-enoyl thioester reductase</fullName>
    </alternativeName>
</protein>
<dbReference type="FunFam" id="3.40.50.720:FF:000112">
    <property type="entry name" value="Enoyl-[acyl-carrier-protein] reductase 1, mitochondrial"/>
    <property type="match status" value="1"/>
</dbReference>
<dbReference type="CDD" id="cd08290">
    <property type="entry name" value="ETR"/>
    <property type="match status" value="1"/>
</dbReference>
<dbReference type="GO" id="GO:0005739">
    <property type="term" value="C:mitochondrion"/>
    <property type="evidence" value="ECO:0007669"/>
    <property type="project" value="UniProtKB-SubCell"/>
</dbReference>
<comment type="subcellular location">
    <subcellularLocation>
        <location evidence="1">Mitochondrion</location>
    </subcellularLocation>
</comment>
<dbReference type="Gene3D" id="3.40.50.720">
    <property type="entry name" value="NAD(P)-binding Rossmann-like Domain"/>
    <property type="match status" value="1"/>
</dbReference>
<proteinExistence type="inferred from homology"/>
<evidence type="ECO:0000256" key="7">
    <source>
        <dbReference type="ARBA" id="ARBA00023002"/>
    </source>
</evidence>
<evidence type="ECO:0000256" key="10">
    <source>
        <dbReference type="ARBA" id="ARBA00023160"/>
    </source>
</evidence>
<dbReference type="GO" id="GO:0006633">
    <property type="term" value="P:fatty acid biosynthetic process"/>
    <property type="evidence" value="ECO:0007669"/>
    <property type="project" value="UniProtKB-KW"/>
</dbReference>
<keyword evidence="17" id="KW-1185">Reference proteome</keyword>
<dbReference type="WBParaSite" id="ASIM_0001343801-mRNA-1">
    <property type="protein sequence ID" value="ASIM_0001343801-mRNA-1"/>
    <property type="gene ID" value="ASIM_0001343801"/>
</dbReference>
<evidence type="ECO:0000256" key="5">
    <source>
        <dbReference type="ARBA" id="ARBA00022857"/>
    </source>
</evidence>
<evidence type="ECO:0000256" key="14">
    <source>
        <dbReference type="ARBA" id="ARBA00048843"/>
    </source>
</evidence>
<dbReference type="OrthoDB" id="7482721at2759"/>
<name>A0A0M3JYC6_ANISI</name>
<evidence type="ECO:0000256" key="9">
    <source>
        <dbReference type="ARBA" id="ARBA00023128"/>
    </source>
</evidence>
<dbReference type="PANTHER" id="PTHR43981:SF2">
    <property type="entry name" value="ENOYL-[ACYL-CARRIER-PROTEIN] REDUCTASE, MITOCHONDRIAL"/>
    <property type="match status" value="1"/>
</dbReference>
<dbReference type="EMBL" id="UYRR01031265">
    <property type="protein sequence ID" value="VDK48323.1"/>
    <property type="molecule type" value="Genomic_DNA"/>
</dbReference>
<keyword evidence="10" id="KW-0275">Fatty acid biosynthesis</keyword>
<dbReference type="InterPro" id="IPR013149">
    <property type="entry name" value="ADH-like_C"/>
</dbReference>
<keyword evidence="6" id="KW-0809">Transit peptide</keyword>
<dbReference type="InterPro" id="IPR020843">
    <property type="entry name" value="ER"/>
</dbReference>
<evidence type="ECO:0000256" key="8">
    <source>
        <dbReference type="ARBA" id="ARBA00023098"/>
    </source>
</evidence>
<keyword evidence="7" id="KW-0560">Oxidoreductase</keyword>
<dbReference type="FunFam" id="3.90.180.10:FF:000010">
    <property type="entry name" value="Enoyl-[acyl-carrier-protein] reductase, mitochondrial"/>
    <property type="match status" value="1"/>
</dbReference>